<evidence type="ECO:0000313" key="3">
    <source>
        <dbReference type="Proteomes" id="UP000041254"/>
    </source>
</evidence>
<dbReference type="VEuPathDB" id="CryptoDB:Vbra_10110"/>
<evidence type="ECO:0000313" key="2">
    <source>
        <dbReference type="EMBL" id="CEM31339.1"/>
    </source>
</evidence>
<accession>A0A0G4GMI8</accession>
<feature type="region of interest" description="Disordered" evidence="1">
    <location>
        <begin position="1"/>
        <end position="37"/>
    </location>
</feature>
<name>A0A0G4GMI8_VITBC</name>
<evidence type="ECO:0000256" key="1">
    <source>
        <dbReference type="SAM" id="MobiDB-lite"/>
    </source>
</evidence>
<gene>
    <name evidence="2" type="ORF">Vbra_10110</name>
</gene>
<dbReference type="AlphaFoldDB" id="A0A0G4GMI8"/>
<keyword evidence="3" id="KW-1185">Reference proteome</keyword>
<dbReference type="Proteomes" id="UP000041254">
    <property type="component" value="Unassembled WGS sequence"/>
</dbReference>
<protein>
    <submittedName>
        <fullName evidence="2">Uncharacterized protein</fullName>
    </submittedName>
</protein>
<proteinExistence type="predicted"/>
<reference evidence="2 3" key="1">
    <citation type="submission" date="2014-11" db="EMBL/GenBank/DDBJ databases">
        <authorList>
            <person name="Zhu J."/>
            <person name="Qi W."/>
            <person name="Song R."/>
        </authorList>
    </citation>
    <scope>NUCLEOTIDE SEQUENCE [LARGE SCALE GENOMIC DNA]</scope>
</reference>
<dbReference type="EMBL" id="CDMY01000718">
    <property type="protein sequence ID" value="CEM31339.1"/>
    <property type="molecule type" value="Genomic_DNA"/>
</dbReference>
<dbReference type="InParanoid" id="A0A0G4GMI8"/>
<feature type="compositionally biased region" description="Basic and acidic residues" evidence="1">
    <location>
        <begin position="8"/>
        <end position="29"/>
    </location>
</feature>
<sequence length="120" mass="13808">MRWRKRREAGLSDVHKERNSPADTTHRTSNDAMSVRRPRRSFVRTLGCRPGAGCPLRRALLVGRRVLGGFLHPFLCRRAMARSFAMLRMDGWMVSVHPMYPDVPRYTPIYPDALSRLSDA</sequence>
<organism evidence="2 3">
    <name type="scientific">Vitrella brassicaformis (strain CCMP3155)</name>
    <dbReference type="NCBI Taxonomy" id="1169540"/>
    <lineage>
        <taxon>Eukaryota</taxon>
        <taxon>Sar</taxon>
        <taxon>Alveolata</taxon>
        <taxon>Colpodellida</taxon>
        <taxon>Vitrellaceae</taxon>
        <taxon>Vitrella</taxon>
    </lineage>
</organism>